<protein>
    <recommendedName>
        <fullName evidence="4">Outer membrane protein transport protein (OMPP1/FadL/TodX)</fullName>
    </recommendedName>
</protein>
<evidence type="ECO:0000313" key="3">
    <source>
        <dbReference type="Proteomes" id="UP000823604"/>
    </source>
</evidence>
<gene>
    <name evidence="2" type="ORF">IAB81_00250</name>
</gene>
<keyword evidence="1" id="KW-0732">Signal</keyword>
<dbReference type="AlphaFoldDB" id="A0A9D9IFZ1"/>
<dbReference type="Proteomes" id="UP000823604">
    <property type="component" value="Unassembled WGS sequence"/>
</dbReference>
<accession>A0A9D9IFZ1</accession>
<name>A0A9D9IFZ1_9BACT</name>
<evidence type="ECO:0008006" key="4">
    <source>
        <dbReference type="Google" id="ProtNLM"/>
    </source>
</evidence>
<dbReference type="Gene3D" id="2.40.160.60">
    <property type="entry name" value="Outer membrane protein transport protein (OMPP1/FadL/TodX)"/>
    <property type="match status" value="1"/>
</dbReference>
<organism evidence="2 3">
    <name type="scientific">Candidatus Merdivivens pullicola</name>
    <dbReference type="NCBI Taxonomy" id="2840872"/>
    <lineage>
        <taxon>Bacteria</taxon>
        <taxon>Pseudomonadati</taxon>
        <taxon>Bacteroidota</taxon>
        <taxon>Bacteroidia</taxon>
        <taxon>Bacteroidales</taxon>
        <taxon>Muribaculaceae</taxon>
        <taxon>Muribaculaceae incertae sedis</taxon>
        <taxon>Candidatus Merdivivens</taxon>
    </lineage>
</organism>
<reference evidence="2" key="1">
    <citation type="submission" date="2020-10" db="EMBL/GenBank/DDBJ databases">
        <authorList>
            <person name="Gilroy R."/>
        </authorList>
    </citation>
    <scope>NUCLEOTIDE SEQUENCE</scope>
    <source>
        <strain evidence="2">B1-8020</strain>
    </source>
</reference>
<evidence type="ECO:0000313" key="2">
    <source>
        <dbReference type="EMBL" id="MBO8472049.1"/>
    </source>
</evidence>
<sequence length="524" mass="57115">MKKIKTILIGAAGMFLTATAANAQTAHDAYNYSSIDYYGTARSIAMGNAFTALGGDMGGISINPAGSGVYRYSEMAFTIGGSFSKTNSAIYGDGISLQAGMHNSFSDAQNKFTMPNFGLVLNFDTYRSRGLKSVSVGLIYNRTQDYNMAFSGRGINSSTSWAGALAAGTAGISSSLFGKDAYFSNLPWSSVLGWETGAISNFGDAPDTEYAGITENIQETADGYNIYTGGKLDQRISYRTYGNKSDLILNAGFNFSDIVYAGVNLGFVIMDYTMDSRFSEYAVDSKDFDTGFVSLYDRYVLQSSGRGFYAKFGVIVTPVAGLRIGAAIQTPTGTTISERWFEDLDVTSSDYGYKYSGTPEGNYTYKMTSPFRYNFGLAYTFGRVGLISFDYEGVDYGSMRFKNSNGSRNGFEYVNSDIASLYGTSHIFRAGLEFNLGRFFAIRGGFNLITPAERAAKGYNTYIYSAGVGYKSGGSFYADLAFRFNDNPDISYMPYADYIDGILSPELIVRNKLMSLIATIGFRF</sequence>
<reference evidence="2" key="2">
    <citation type="journal article" date="2021" name="PeerJ">
        <title>Extensive microbial diversity within the chicken gut microbiome revealed by metagenomics and culture.</title>
        <authorList>
            <person name="Gilroy R."/>
            <person name="Ravi A."/>
            <person name="Getino M."/>
            <person name="Pursley I."/>
            <person name="Horton D.L."/>
            <person name="Alikhan N.F."/>
            <person name="Baker D."/>
            <person name="Gharbi K."/>
            <person name="Hall N."/>
            <person name="Watson M."/>
            <person name="Adriaenssens E.M."/>
            <person name="Foster-Nyarko E."/>
            <person name="Jarju S."/>
            <person name="Secka A."/>
            <person name="Antonio M."/>
            <person name="Oren A."/>
            <person name="Chaudhuri R.R."/>
            <person name="La Ragione R."/>
            <person name="Hildebrand F."/>
            <person name="Pallen M.J."/>
        </authorList>
    </citation>
    <scope>NUCLEOTIDE SEQUENCE</scope>
    <source>
        <strain evidence="2">B1-8020</strain>
    </source>
</reference>
<proteinExistence type="predicted"/>
<evidence type="ECO:0000256" key="1">
    <source>
        <dbReference type="SAM" id="SignalP"/>
    </source>
</evidence>
<comment type="caution">
    <text evidence="2">The sequence shown here is derived from an EMBL/GenBank/DDBJ whole genome shotgun (WGS) entry which is preliminary data.</text>
</comment>
<dbReference type="EMBL" id="JADIMA010000004">
    <property type="protein sequence ID" value="MBO8472049.1"/>
    <property type="molecule type" value="Genomic_DNA"/>
</dbReference>
<feature type="chain" id="PRO_5039205629" description="Outer membrane protein transport protein (OMPP1/FadL/TodX)" evidence="1">
    <location>
        <begin position="24"/>
        <end position="524"/>
    </location>
</feature>
<feature type="signal peptide" evidence="1">
    <location>
        <begin position="1"/>
        <end position="23"/>
    </location>
</feature>